<comment type="subcellular location">
    <subcellularLocation>
        <location evidence="1">Membrane</location>
        <topology evidence="1">Multi-pass membrane protein</topology>
    </subcellularLocation>
</comment>
<keyword evidence="3 5" id="KW-1133">Transmembrane helix</keyword>
<evidence type="ECO:0000256" key="2">
    <source>
        <dbReference type="ARBA" id="ARBA00022692"/>
    </source>
</evidence>
<dbReference type="Pfam" id="PF07291">
    <property type="entry name" value="MauE"/>
    <property type="match status" value="1"/>
</dbReference>
<reference evidence="7 8" key="1">
    <citation type="submission" date="2019-03" db="EMBL/GenBank/DDBJ databases">
        <title>Genomic Encyclopedia of Type Strains, Phase IV (KMG-IV): sequencing the most valuable type-strain genomes for metagenomic binning, comparative biology and taxonomic classification.</title>
        <authorList>
            <person name="Goeker M."/>
        </authorList>
    </citation>
    <scope>NUCLEOTIDE SEQUENCE [LARGE SCALE GENOMIC DNA]</scope>
    <source>
        <strain evidence="7 8">DSM 24179</strain>
    </source>
</reference>
<evidence type="ECO:0000313" key="7">
    <source>
        <dbReference type="EMBL" id="TCO05983.1"/>
    </source>
</evidence>
<evidence type="ECO:0000256" key="4">
    <source>
        <dbReference type="ARBA" id="ARBA00023136"/>
    </source>
</evidence>
<evidence type="ECO:0000256" key="1">
    <source>
        <dbReference type="ARBA" id="ARBA00004141"/>
    </source>
</evidence>
<dbReference type="NCBIfam" id="NF045576">
    <property type="entry name" value="BT_3928_fam"/>
    <property type="match status" value="1"/>
</dbReference>
<feature type="domain" description="Methylamine utilisation protein MauE" evidence="6">
    <location>
        <begin position="4"/>
        <end position="134"/>
    </location>
</feature>
<evidence type="ECO:0000256" key="3">
    <source>
        <dbReference type="ARBA" id="ARBA00022989"/>
    </source>
</evidence>
<accession>A0A4R2GDH6</accession>
<dbReference type="Proteomes" id="UP000295221">
    <property type="component" value="Unassembled WGS sequence"/>
</dbReference>
<evidence type="ECO:0000259" key="6">
    <source>
        <dbReference type="Pfam" id="PF07291"/>
    </source>
</evidence>
<feature type="transmembrane region" description="Helical" evidence="5">
    <location>
        <begin position="78"/>
        <end position="99"/>
    </location>
</feature>
<proteinExistence type="predicted"/>
<sequence length="411" mass="46890">MTAIIKFLCRLIPAVTFIFSGFVKAVDPTGGSVKFHDYFVAFNMDWLIPIAMPLAILLAIVEFLLGAYLLLGLSLRKVIPTVLGFMSFFTVLTLYIAIYNPVTDCGCFGDALKISNWQTFWKNVVVLIFTLGAWYFRKEYRAPASTLRRMATSLSLVIYISAVIWYSLANLPIFDFRPFKPGAHVESLITIPEGAEMPEFETIFILEKDGHRETFTVENYPYDDTTWVFIDSETRIIKEGYVPPLEALAFIDDEMGDITHDIIYHPEAVFLLMSPDLNKMASKSIEPLSNLARAAEEHFVPFYCVTASDSQASARFEREHHTGFHYLFTDAVTLKTIIRSNPGLIMIYDGVVIAKWHYNNLPNAEIMKNPLSYALTEKNRKKDNLILWMHIFILILIPTVFLTSKTINNRK</sequence>
<dbReference type="OrthoDB" id="9809429at2"/>
<dbReference type="GO" id="GO:0016020">
    <property type="term" value="C:membrane"/>
    <property type="evidence" value="ECO:0007669"/>
    <property type="project" value="UniProtKB-SubCell"/>
</dbReference>
<dbReference type="GO" id="GO:0030416">
    <property type="term" value="P:methylamine metabolic process"/>
    <property type="evidence" value="ECO:0007669"/>
    <property type="project" value="InterPro"/>
</dbReference>
<protein>
    <submittedName>
        <fullName evidence="7">Putative membrane protein YphA (DoxX/SURF4 family)</fullName>
    </submittedName>
</protein>
<keyword evidence="8" id="KW-1185">Reference proteome</keyword>
<feature type="transmembrane region" description="Helical" evidence="5">
    <location>
        <begin position="385"/>
        <end position="403"/>
    </location>
</feature>
<comment type="caution">
    <text evidence="7">The sequence shown here is derived from an EMBL/GenBank/DDBJ whole genome shotgun (WGS) entry which is preliminary data.</text>
</comment>
<gene>
    <name evidence="7" type="ORF">EV194_11534</name>
</gene>
<keyword evidence="2 5" id="KW-0812">Transmembrane</keyword>
<name>A0A4R2GDH6_9BACT</name>
<feature type="transmembrane region" description="Helical" evidence="5">
    <location>
        <begin position="46"/>
        <end position="71"/>
    </location>
</feature>
<dbReference type="InterPro" id="IPR009908">
    <property type="entry name" value="Methylamine_util_MauE"/>
</dbReference>
<keyword evidence="4 5" id="KW-0472">Membrane</keyword>
<evidence type="ECO:0000313" key="8">
    <source>
        <dbReference type="Proteomes" id="UP000295221"/>
    </source>
</evidence>
<feature type="transmembrane region" description="Helical" evidence="5">
    <location>
        <begin position="149"/>
        <end position="168"/>
    </location>
</feature>
<dbReference type="EMBL" id="SLWK01000015">
    <property type="protein sequence ID" value="TCO05983.1"/>
    <property type="molecule type" value="Genomic_DNA"/>
</dbReference>
<dbReference type="AlphaFoldDB" id="A0A4R2GDH6"/>
<dbReference type="RefSeq" id="WP_132434942.1">
    <property type="nucleotide sequence ID" value="NZ_SLWK01000015.1"/>
</dbReference>
<organism evidence="7 8">
    <name type="scientific">Natronoflexus pectinivorans</name>
    <dbReference type="NCBI Taxonomy" id="682526"/>
    <lineage>
        <taxon>Bacteria</taxon>
        <taxon>Pseudomonadati</taxon>
        <taxon>Bacteroidota</taxon>
        <taxon>Bacteroidia</taxon>
        <taxon>Marinilabiliales</taxon>
        <taxon>Marinilabiliaceae</taxon>
        <taxon>Natronoflexus</taxon>
    </lineage>
</organism>
<evidence type="ECO:0000256" key="5">
    <source>
        <dbReference type="SAM" id="Phobius"/>
    </source>
</evidence>
<feature type="transmembrane region" description="Helical" evidence="5">
    <location>
        <begin position="119"/>
        <end position="137"/>
    </location>
</feature>
<feature type="transmembrane region" description="Helical" evidence="5">
    <location>
        <begin position="7"/>
        <end position="26"/>
    </location>
</feature>